<evidence type="ECO:0000256" key="1">
    <source>
        <dbReference type="SAM" id="MobiDB-lite"/>
    </source>
</evidence>
<reference evidence="2" key="1">
    <citation type="submission" date="2021-02" db="EMBL/GenBank/DDBJ databases">
        <authorList>
            <person name="Dougan E. K."/>
            <person name="Rhodes N."/>
            <person name="Thang M."/>
            <person name="Chan C."/>
        </authorList>
    </citation>
    <scope>NUCLEOTIDE SEQUENCE</scope>
</reference>
<evidence type="ECO:0000313" key="3">
    <source>
        <dbReference type="Proteomes" id="UP000604046"/>
    </source>
</evidence>
<dbReference type="AlphaFoldDB" id="A0A812NYD3"/>
<sequence>MSAPSDVLMPSARKDLDSRHRGSMELQVTAAVAAADKEEVRTCKCNKLQRAELEAERACDASSNGAACADGADWTTQDDHDTDHDTLEEEPDATSLEEAPAVRAAAQSGRWHQAALRGKAAQASAAQQSATAWMPTLRHLQTTDATMPLLRQRRADPQ</sequence>
<keyword evidence="3" id="KW-1185">Reference proteome</keyword>
<gene>
    <name evidence="2" type="ORF">SNAT2548_LOCUS16423</name>
</gene>
<evidence type="ECO:0000313" key="2">
    <source>
        <dbReference type="EMBL" id="CAE7312747.1"/>
    </source>
</evidence>
<feature type="region of interest" description="Disordered" evidence="1">
    <location>
        <begin position="139"/>
        <end position="158"/>
    </location>
</feature>
<accession>A0A812NYD3</accession>
<feature type="region of interest" description="Disordered" evidence="1">
    <location>
        <begin position="1"/>
        <end position="22"/>
    </location>
</feature>
<dbReference type="Proteomes" id="UP000604046">
    <property type="component" value="Unassembled WGS sequence"/>
</dbReference>
<feature type="compositionally biased region" description="Basic and acidic residues" evidence="1">
    <location>
        <begin position="12"/>
        <end position="22"/>
    </location>
</feature>
<protein>
    <submittedName>
        <fullName evidence="2">Uncharacterized protein</fullName>
    </submittedName>
</protein>
<feature type="region of interest" description="Disordered" evidence="1">
    <location>
        <begin position="58"/>
        <end position="113"/>
    </location>
</feature>
<organism evidence="2 3">
    <name type="scientific">Symbiodinium natans</name>
    <dbReference type="NCBI Taxonomy" id="878477"/>
    <lineage>
        <taxon>Eukaryota</taxon>
        <taxon>Sar</taxon>
        <taxon>Alveolata</taxon>
        <taxon>Dinophyceae</taxon>
        <taxon>Suessiales</taxon>
        <taxon>Symbiodiniaceae</taxon>
        <taxon>Symbiodinium</taxon>
    </lineage>
</organism>
<dbReference type="EMBL" id="CAJNDS010002080">
    <property type="protein sequence ID" value="CAE7312747.1"/>
    <property type="molecule type" value="Genomic_DNA"/>
</dbReference>
<comment type="caution">
    <text evidence="2">The sequence shown here is derived from an EMBL/GenBank/DDBJ whole genome shotgun (WGS) entry which is preliminary data.</text>
</comment>
<name>A0A812NYD3_9DINO</name>
<proteinExistence type="predicted"/>